<reference evidence="5" key="1">
    <citation type="submission" date="2023-09" db="EMBL/GenBank/DDBJ databases">
        <authorList>
            <person name="Li S."/>
            <person name="Li X."/>
            <person name="Zhang C."/>
            <person name="Zhao Z."/>
        </authorList>
    </citation>
    <scope>NUCLEOTIDE SEQUENCE [LARGE SCALE GENOMIC DNA]</scope>
    <source>
        <strain evidence="5">SQ149</strain>
    </source>
</reference>
<dbReference type="SUPFAM" id="SSF82171">
    <property type="entry name" value="DPP6 N-terminal domain-like"/>
    <property type="match status" value="1"/>
</dbReference>
<evidence type="ECO:0000313" key="5">
    <source>
        <dbReference type="Proteomes" id="UP001258994"/>
    </source>
</evidence>
<proteinExistence type="predicted"/>
<organism evidence="4 5">
    <name type="scientific">Thalassotalea psychrophila</name>
    <dbReference type="NCBI Taxonomy" id="3065647"/>
    <lineage>
        <taxon>Bacteria</taxon>
        <taxon>Pseudomonadati</taxon>
        <taxon>Pseudomonadota</taxon>
        <taxon>Gammaproteobacteria</taxon>
        <taxon>Alteromonadales</taxon>
        <taxon>Colwelliaceae</taxon>
        <taxon>Thalassotalea</taxon>
    </lineage>
</organism>
<keyword evidence="5" id="KW-1185">Reference proteome</keyword>
<evidence type="ECO:0000256" key="1">
    <source>
        <dbReference type="ARBA" id="ARBA00022801"/>
    </source>
</evidence>
<dbReference type="Pfam" id="PF00326">
    <property type="entry name" value="Peptidase_S9"/>
    <property type="match status" value="1"/>
</dbReference>
<feature type="domain" description="Peptidase S9 prolyl oligopeptidase catalytic" evidence="3">
    <location>
        <begin position="435"/>
        <end position="645"/>
    </location>
</feature>
<sequence>MKKFLLLILPLMGMILLSGCNVSGDKVASTSAAVQAPPLIERDVLFGNPSRTQGRVSPDGMQMSFRAPLNGVMNLWIGNKGEFDSVRAITKDNGRGIPSHFWTLDSKHVLYIQDQNGDENWHLYAVELATGKIKDLSPYDGTMAQMIRQSESRPGVVIVGMNDRDPKWHDVYSVDLSTGSRTLLVENTGFAEILVDNDLQVRLASKTLANGDLQVFTRVENDWQELFITPFEDMLTSAILGFDKSNTGIYLLDSKNRNTAALTHLSLTDNKLTTLVTSDDVDVSSVLFAPVSHKPFAYALDLIKPEWHAIDDAYKGDIDKLNQQLNGGSQVLAQSLDNNYWTVYTDESDSSPVYKVYDRATGQLDDLFVTNPKLKGVTLAKMHGVIIKSRDNKQLISYLTLPVESDPDGDGKPSTAVPMVLLVHGGPWARDVYGYSPTVQWLANRGYAVLQVNFRSSTGFGKAFLNAGNKQWGKAMHTDLLDAKAWAVAEGITNADQVAIMGGSYGGYATLAGLTFTPDEFTCGVDIVGPSNLQTLLSSIPPYWESFRQVFTNAIGDPTTEEGEKLLKESSPLTYVDNIKKPLLIAQGANDPRVKQAESDQIVEAMKLRDIPVTYVLFPDEGHGFQKPENNLAFFAVAEAFLAECQHGRAQPVDNDFANSSIQITHGLEYVPGVPGTASSN</sequence>
<dbReference type="Gene3D" id="2.120.10.30">
    <property type="entry name" value="TolB, C-terminal domain"/>
    <property type="match status" value="1"/>
</dbReference>
<evidence type="ECO:0000259" key="3">
    <source>
        <dbReference type="Pfam" id="PF00326"/>
    </source>
</evidence>
<dbReference type="InterPro" id="IPR029058">
    <property type="entry name" value="AB_hydrolase_fold"/>
</dbReference>
<dbReference type="Gene3D" id="3.40.50.1820">
    <property type="entry name" value="alpha/beta hydrolase"/>
    <property type="match status" value="1"/>
</dbReference>
<dbReference type="EC" id="3.4.-.-" evidence="4"/>
<dbReference type="Proteomes" id="UP001258994">
    <property type="component" value="Chromosome"/>
</dbReference>
<protein>
    <submittedName>
        <fullName evidence="4">S9 family peptidase</fullName>
        <ecNumber evidence="4">3.4.-.-</ecNumber>
    </submittedName>
</protein>
<dbReference type="PROSITE" id="PS51257">
    <property type="entry name" value="PROKAR_LIPOPROTEIN"/>
    <property type="match status" value="1"/>
</dbReference>
<dbReference type="PANTHER" id="PTHR42776:SF27">
    <property type="entry name" value="DIPEPTIDYL PEPTIDASE FAMILY MEMBER 6"/>
    <property type="match status" value="1"/>
</dbReference>
<feature type="signal peptide" evidence="2">
    <location>
        <begin position="1"/>
        <end position="23"/>
    </location>
</feature>
<evidence type="ECO:0000313" key="4">
    <source>
        <dbReference type="EMBL" id="WNC70798.1"/>
    </source>
</evidence>
<accession>A0ABY9TR46</accession>
<evidence type="ECO:0000256" key="2">
    <source>
        <dbReference type="SAM" id="SignalP"/>
    </source>
</evidence>
<name>A0ABY9TR46_9GAMM</name>
<feature type="chain" id="PRO_5045505746" evidence="2">
    <location>
        <begin position="24"/>
        <end position="681"/>
    </location>
</feature>
<dbReference type="PANTHER" id="PTHR42776">
    <property type="entry name" value="SERINE PEPTIDASE S9 FAMILY MEMBER"/>
    <property type="match status" value="1"/>
</dbReference>
<dbReference type="RefSeq" id="WP_348389935.1">
    <property type="nucleotide sequence ID" value="NZ_CP134145.1"/>
</dbReference>
<dbReference type="GO" id="GO:0016787">
    <property type="term" value="F:hydrolase activity"/>
    <property type="evidence" value="ECO:0007669"/>
    <property type="project" value="UniProtKB-KW"/>
</dbReference>
<gene>
    <name evidence="4" type="ORF">RGQ13_11715</name>
</gene>
<dbReference type="SUPFAM" id="SSF53474">
    <property type="entry name" value="alpha/beta-Hydrolases"/>
    <property type="match status" value="1"/>
</dbReference>
<keyword evidence="1 4" id="KW-0378">Hydrolase</keyword>
<dbReference type="InterPro" id="IPR011042">
    <property type="entry name" value="6-blade_b-propeller_TolB-like"/>
</dbReference>
<dbReference type="InterPro" id="IPR001375">
    <property type="entry name" value="Peptidase_S9_cat"/>
</dbReference>
<keyword evidence="2" id="KW-0732">Signal</keyword>
<dbReference type="EMBL" id="CP134145">
    <property type="protein sequence ID" value="WNC70798.1"/>
    <property type="molecule type" value="Genomic_DNA"/>
</dbReference>